<accession>A0A9W9ZG09</accession>
<dbReference type="Proteomes" id="UP001163046">
    <property type="component" value="Unassembled WGS sequence"/>
</dbReference>
<dbReference type="AlphaFoldDB" id="A0A9W9ZG09"/>
<sequence length="96" mass="11229">MHVYEKHREKRDDRSAFEQEGTQIGAKGSGLQFRYGRWSEPERFIRYTIVQVLGLGFPCGNKVIFRFGPIIPILYHLLDSSALSVAQSYLRWEHEN</sequence>
<evidence type="ECO:0000313" key="2">
    <source>
        <dbReference type="Proteomes" id="UP001163046"/>
    </source>
</evidence>
<name>A0A9W9ZG09_9CNID</name>
<gene>
    <name evidence="1" type="ORF">OS493_008794</name>
</gene>
<proteinExistence type="predicted"/>
<dbReference type="EMBL" id="MU826353">
    <property type="protein sequence ID" value="KAJ7380344.1"/>
    <property type="molecule type" value="Genomic_DNA"/>
</dbReference>
<protein>
    <submittedName>
        <fullName evidence="1">Uncharacterized protein</fullName>
    </submittedName>
</protein>
<evidence type="ECO:0000313" key="1">
    <source>
        <dbReference type="EMBL" id="KAJ7380344.1"/>
    </source>
</evidence>
<keyword evidence="2" id="KW-1185">Reference proteome</keyword>
<organism evidence="1 2">
    <name type="scientific">Desmophyllum pertusum</name>
    <dbReference type="NCBI Taxonomy" id="174260"/>
    <lineage>
        <taxon>Eukaryota</taxon>
        <taxon>Metazoa</taxon>
        <taxon>Cnidaria</taxon>
        <taxon>Anthozoa</taxon>
        <taxon>Hexacorallia</taxon>
        <taxon>Scleractinia</taxon>
        <taxon>Caryophylliina</taxon>
        <taxon>Caryophylliidae</taxon>
        <taxon>Desmophyllum</taxon>
    </lineage>
</organism>
<reference evidence="1" key="1">
    <citation type="submission" date="2023-01" db="EMBL/GenBank/DDBJ databases">
        <title>Genome assembly of the deep-sea coral Lophelia pertusa.</title>
        <authorList>
            <person name="Herrera S."/>
            <person name="Cordes E."/>
        </authorList>
    </citation>
    <scope>NUCLEOTIDE SEQUENCE</scope>
    <source>
        <strain evidence="1">USNM1676648</strain>
        <tissue evidence="1">Polyp</tissue>
    </source>
</reference>
<comment type="caution">
    <text evidence="1">The sequence shown here is derived from an EMBL/GenBank/DDBJ whole genome shotgun (WGS) entry which is preliminary data.</text>
</comment>